<keyword evidence="1" id="KW-1133">Transmembrane helix</keyword>
<organism evidence="2">
    <name type="scientific">Ooceraea biroi</name>
    <name type="common">Clonal raider ant</name>
    <name type="synonym">Cerapachys biroi</name>
    <dbReference type="NCBI Taxonomy" id="2015173"/>
    <lineage>
        <taxon>Eukaryota</taxon>
        <taxon>Metazoa</taxon>
        <taxon>Ecdysozoa</taxon>
        <taxon>Arthropoda</taxon>
        <taxon>Hexapoda</taxon>
        <taxon>Insecta</taxon>
        <taxon>Pterygota</taxon>
        <taxon>Neoptera</taxon>
        <taxon>Endopterygota</taxon>
        <taxon>Hymenoptera</taxon>
        <taxon>Apocrita</taxon>
        <taxon>Aculeata</taxon>
        <taxon>Formicoidea</taxon>
        <taxon>Formicidae</taxon>
        <taxon>Dorylinae</taxon>
        <taxon>Ooceraea</taxon>
    </lineage>
</organism>
<dbReference type="EMBL" id="QOIP01000013">
    <property type="protein sequence ID" value="RLU15376.1"/>
    <property type="molecule type" value="Genomic_DNA"/>
</dbReference>
<sequence>MICILNKAPLLYRAAFCKNITLGRMTKLILARNCKHQTNKTPVRMQERFRLKDNVSYDYKLIYRDEKKVLTIIFSTYHFGWIGLFATLSCMVYVLYDVFVLQTPEDHRPDSLLGVEMSPLSHLHRFDLLCIATLMASMLIIYSRAIPIRIYHNPKEKLYKVVLINNIFRKGKVVTFAEGSAVPVFKRGSFIKDSLFYVNNNRMILLDEDSFPVPAEREKMLCKTT</sequence>
<gene>
    <name evidence="2" type="ORF">DMN91_012370</name>
</gene>
<feature type="transmembrane region" description="Helical" evidence="1">
    <location>
        <begin position="123"/>
        <end position="142"/>
    </location>
</feature>
<reference evidence="2" key="2">
    <citation type="submission" date="2018-07" db="EMBL/GenBank/DDBJ databases">
        <authorList>
            <person name="Mckenzie S.K."/>
            <person name="Kronauer D.J.C."/>
        </authorList>
    </citation>
    <scope>NUCLEOTIDE SEQUENCE</scope>
    <source>
        <strain evidence="2">Clonal line C1</strain>
    </source>
</reference>
<keyword evidence="1" id="KW-0812">Transmembrane</keyword>
<keyword evidence="1" id="KW-0472">Membrane</keyword>
<dbReference type="AlphaFoldDB" id="A0A3L8D568"/>
<dbReference type="OrthoDB" id="7407406at2759"/>
<evidence type="ECO:0000313" key="2">
    <source>
        <dbReference type="EMBL" id="RLU15376.1"/>
    </source>
</evidence>
<protein>
    <submittedName>
        <fullName evidence="2">Uncharacterized protein</fullName>
    </submittedName>
</protein>
<feature type="transmembrane region" description="Helical" evidence="1">
    <location>
        <begin position="69"/>
        <end position="96"/>
    </location>
</feature>
<comment type="caution">
    <text evidence="2">The sequence shown here is derived from an EMBL/GenBank/DDBJ whole genome shotgun (WGS) entry which is preliminary data.</text>
</comment>
<evidence type="ECO:0000256" key="1">
    <source>
        <dbReference type="SAM" id="Phobius"/>
    </source>
</evidence>
<reference evidence="2" key="1">
    <citation type="journal article" date="2018" name="Genome Res.">
        <title>The genomic architecture and molecular evolution of ant odorant receptors.</title>
        <authorList>
            <person name="McKenzie S.K."/>
            <person name="Kronauer D.J.C."/>
        </authorList>
    </citation>
    <scope>NUCLEOTIDE SEQUENCE [LARGE SCALE GENOMIC DNA]</scope>
    <source>
        <strain evidence="2">Clonal line C1</strain>
    </source>
</reference>
<dbReference type="Proteomes" id="UP000279307">
    <property type="component" value="Chromosome 13"/>
</dbReference>
<accession>A0A3L8D568</accession>
<proteinExistence type="predicted"/>
<name>A0A3L8D568_OOCBI</name>